<dbReference type="InterPro" id="IPR008775">
    <property type="entry name" value="Phytyl_CoA_dOase-like"/>
</dbReference>
<dbReference type="PANTHER" id="PTHR20883:SF48">
    <property type="entry name" value="ECTOINE DIOXYGENASE"/>
    <property type="match status" value="1"/>
</dbReference>
<dbReference type="Gene3D" id="2.60.120.620">
    <property type="entry name" value="q2cbj1_9rhob like domain"/>
    <property type="match status" value="1"/>
</dbReference>
<sequence>MELEGFGPWTIKQNQFAVQPTSKILEDNFTIRIHLDSATAENGALRVIPGSNTNGIVRPDEINHQHLEQTCSVDAGGVMLMKPLLLHASGRTINNRRRRVVHIEFSGTELPLGLSWSEKQSIPLSYNS</sequence>
<protein>
    <submittedName>
        <fullName evidence="2">Phytanoyl-CoA dioxygenase family protein</fullName>
    </submittedName>
</protein>
<dbReference type="PANTHER" id="PTHR20883">
    <property type="entry name" value="PHYTANOYL-COA DIOXYGENASE DOMAIN CONTAINING 1"/>
    <property type="match status" value="1"/>
</dbReference>
<dbReference type="Pfam" id="PF05721">
    <property type="entry name" value="PhyH"/>
    <property type="match status" value="1"/>
</dbReference>
<keyword evidence="3" id="KW-1185">Reference proteome</keyword>
<dbReference type="EMBL" id="JAKEVY010000004">
    <property type="protein sequence ID" value="MCF1716206.1"/>
    <property type="molecule type" value="Genomic_DNA"/>
</dbReference>
<evidence type="ECO:0000313" key="2">
    <source>
        <dbReference type="EMBL" id="MCF1716206.1"/>
    </source>
</evidence>
<accession>A0ABS9BKP3</accession>
<keyword evidence="2" id="KW-0223">Dioxygenase</keyword>
<reference evidence="2 3" key="1">
    <citation type="submission" date="2022-01" db="EMBL/GenBank/DDBJ databases">
        <title>Flavihumibacter sp. nov., isolated from sediment of a river.</title>
        <authorList>
            <person name="Liu H."/>
        </authorList>
    </citation>
    <scope>NUCLEOTIDE SEQUENCE [LARGE SCALE GENOMIC DNA]</scope>
    <source>
        <strain evidence="2 3">RY-1</strain>
    </source>
</reference>
<comment type="caution">
    <text evidence="2">The sequence shown here is derived from an EMBL/GenBank/DDBJ whole genome shotgun (WGS) entry which is preliminary data.</text>
</comment>
<dbReference type="Proteomes" id="UP001200145">
    <property type="component" value="Unassembled WGS sequence"/>
</dbReference>
<keyword evidence="2" id="KW-0560">Oxidoreductase</keyword>
<evidence type="ECO:0000256" key="1">
    <source>
        <dbReference type="ARBA" id="ARBA00001954"/>
    </source>
</evidence>
<dbReference type="RefSeq" id="WP_234867198.1">
    <property type="nucleotide sequence ID" value="NZ_JAKEVY010000004.1"/>
</dbReference>
<name>A0ABS9BKP3_9BACT</name>
<dbReference type="GO" id="GO:0051213">
    <property type="term" value="F:dioxygenase activity"/>
    <property type="evidence" value="ECO:0007669"/>
    <property type="project" value="UniProtKB-KW"/>
</dbReference>
<proteinExistence type="predicted"/>
<evidence type="ECO:0000313" key="3">
    <source>
        <dbReference type="Proteomes" id="UP001200145"/>
    </source>
</evidence>
<comment type="cofactor">
    <cofactor evidence="1">
        <name>Fe(2+)</name>
        <dbReference type="ChEBI" id="CHEBI:29033"/>
    </cofactor>
</comment>
<gene>
    <name evidence="2" type="ORF">L0U88_16310</name>
</gene>
<organism evidence="2 3">
    <name type="scientific">Flavihumibacter fluminis</name>
    <dbReference type="NCBI Taxonomy" id="2909236"/>
    <lineage>
        <taxon>Bacteria</taxon>
        <taxon>Pseudomonadati</taxon>
        <taxon>Bacteroidota</taxon>
        <taxon>Chitinophagia</taxon>
        <taxon>Chitinophagales</taxon>
        <taxon>Chitinophagaceae</taxon>
        <taxon>Flavihumibacter</taxon>
    </lineage>
</organism>
<dbReference type="SUPFAM" id="SSF51197">
    <property type="entry name" value="Clavaminate synthase-like"/>
    <property type="match status" value="1"/>
</dbReference>